<evidence type="ECO:0000313" key="3">
    <source>
        <dbReference type="Proteomes" id="UP001206639"/>
    </source>
</evidence>
<reference evidence="3" key="1">
    <citation type="submission" date="2023-07" db="EMBL/GenBank/DDBJ databases">
        <authorList>
            <person name="Deng Y."/>
            <person name="Zhang Y.-Q."/>
        </authorList>
    </citation>
    <scope>NUCLEOTIDE SEQUENCE [LARGE SCALE GENOMIC DNA]</scope>
    <source>
        <strain evidence="3">CPCC 205710</strain>
    </source>
</reference>
<feature type="transmembrane region" description="Helical" evidence="1">
    <location>
        <begin position="34"/>
        <end position="58"/>
    </location>
</feature>
<feature type="transmembrane region" description="Helical" evidence="1">
    <location>
        <begin position="86"/>
        <end position="107"/>
    </location>
</feature>
<protein>
    <submittedName>
        <fullName evidence="2">Uncharacterized protein</fullName>
    </submittedName>
</protein>
<organism evidence="2 3">
    <name type="scientific">Mycobacterium deserti</name>
    <dbReference type="NCBI Taxonomy" id="2978347"/>
    <lineage>
        <taxon>Bacteria</taxon>
        <taxon>Bacillati</taxon>
        <taxon>Actinomycetota</taxon>
        <taxon>Actinomycetes</taxon>
        <taxon>Mycobacteriales</taxon>
        <taxon>Mycobacteriaceae</taxon>
        <taxon>Mycobacterium</taxon>
    </lineage>
</organism>
<feature type="transmembrane region" description="Helical" evidence="1">
    <location>
        <begin position="7"/>
        <end position="28"/>
    </location>
</feature>
<dbReference type="EMBL" id="JAODWD010000001">
    <property type="protein sequence ID" value="MCT7657688.1"/>
    <property type="molecule type" value="Genomic_DNA"/>
</dbReference>
<name>A0ABT2M601_9MYCO</name>
<feature type="transmembrane region" description="Helical" evidence="1">
    <location>
        <begin position="119"/>
        <end position="139"/>
    </location>
</feature>
<evidence type="ECO:0000256" key="1">
    <source>
        <dbReference type="SAM" id="Phobius"/>
    </source>
</evidence>
<comment type="caution">
    <text evidence="2">The sequence shown here is derived from an EMBL/GenBank/DDBJ whole genome shotgun (WGS) entry which is preliminary data.</text>
</comment>
<gene>
    <name evidence="2" type="ORF">N4S67_04565</name>
</gene>
<dbReference type="RefSeq" id="WP_260991712.1">
    <property type="nucleotide sequence ID" value="NZ_JAODWD010000001.1"/>
</dbReference>
<keyword evidence="1" id="KW-1133">Transmembrane helix</keyword>
<dbReference type="Proteomes" id="UP001206639">
    <property type="component" value="Unassembled WGS sequence"/>
</dbReference>
<accession>A0ABT2M601</accession>
<keyword evidence="3" id="KW-1185">Reference proteome</keyword>
<proteinExistence type="predicted"/>
<keyword evidence="1" id="KW-0812">Transmembrane</keyword>
<keyword evidence="1" id="KW-0472">Membrane</keyword>
<sequence length="245" mass="27247">MKTSVATAFLCIVFGPFGAFCVAWAFIFVERTEFLSAVVAFGFALFTLGLVVMLATVAMRKVTPRVTRDQGGVTVRPDRKVDGYQVASTLGAFVSMAIYAIFAPLDMIDIAVPRGNERYLVIVCAAAVLLGLFSLRQIIRRRGTSYLRMTTDGIEVGNTLTSVERSWDDVADIADRPPKARHRTGTTYITTADGRTRVLPSDWYTPGGHALRESLCFYWRHPEHREELADGRAVERLDAQFRDAK</sequence>
<evidence type="ECO:0000313" key="2">
    <source>
        <dbReference type="EMBL" id="MCT7657688.1"/>
    </source>
</evidence>